<gene>
    <name evidence="2" type="ORF">K0M31_002258</name>
</gene>
<dbReference type="Proteomes" id="UP001177670">
    <property type="component" value="Unassembled WGS sequence"/>
</dbReference>
<reference evidence="2" key="1">
    <citation type="submission" date="2021-10" db="EMBL/GenBank/DDBJ databases">
        <title>Melipona bicolor Genome sequencing and assembly.</title>
        <authorList>
            <person name="Araujo N.S."/>
            <person name="Arias M.C."/>
        </authorList>
    </citation>
    <scope>NUCLEOTIDE SEQUENCE</scope>
    <source>
        <strain evidence="2">USP_2M_L1-L4_2017</strain>
        <tissue evidence="2">Whole body</tissue>
    </source>
</reference>
<sequence length="166" mass="19095">MNRQLKIDAGGGETYPDGEKPVANCERSEPETKRHDTTAKNRCRWRENPILTRKTEADGEKTQSAGEKPVPTVKNRSWRRKSTMRRRRSPEPDTTNRSWWRRTDSNGKKYLKSAKDGEGTYIGGVKRRNESVKPLSQRLKTDSDNKIPWAVAKNQIRLRKTASEDG</sequence>
<evidence type="ECO:0000313" key="3">
    <source>
        <dbReference type="Proteomes" id="UP001177670"/>
    </source>
</evidence>
<feature type="compositionally biased region" description="Basic and acidic residues" evidence="1">
    <location>
        <begin position="26"/>
        <end position="61"/>
    </location>
</feature>
<dbReference type="EMBL" id="JAHYIQ010000001">
    <property type="protein sequence ID" value="KAK1137764.1"/>
    <property type="molecule type" value="Genomic_DNA"/>
</dbReference>
<evidence type="ECO:0000313" key="2">
    <source>
        <dbReference type="EMBL" id="KAK1137764.1"/>
    </source>
</evidence>
<keyword evidence="3" id="KW-1185">Reference proteome</keyword>
<accession>A0AA40KYC9</accession>
<evidence type="ECO:0000256" key="1">
    <source>
        <dbReference type="SAM" id="MobiDB-lite"/>
    </source>
</evidence>
<proteinExistence type="predicted"/>
<organism evidence="2 3">
    <name type="scientific">Melipona bicolor</name>
    <dbReference type="NCBI Taxonomy" id="60889"/>
    <lineage>
        <taxon>Eukaryota</taxon>
        <taxon>Metazoa</taxon>
        <taxon>Ecdysozoa</taxon>
        <taxon>Arthropoda</taxon>
        <taxon>Hexapoda</taxon>
        <taxon>Insecta</taxon>
        <taxon>Pterygota</taxon>
        <taxon>Neoptera</taxon>
        <taxon>Endopterygota</taxon>
        <taxon>Hymenoptera</taxon>
        <taxon>Apocrita</taxon>
        <taxon>Aculeata</taxon>
        <taxon>Apoidea</taxon>
        <taxon>Anthophila</taxon>
        <taxon>Apidae</taxon>
        <taxon>Melipona</taxon>
    </lineage>
</organism>
<dbReference type="AlphaFoldDB" id="A0AA40KYC9"/>
<feature type="compositionally biased region" description="Basic residues" evidence="1">
    <location>
        <begin position="76"/>
        <end position="88"/>
    </location>
</feature>
<feature type="compositionally biased region" description="Basic and acidic residues" evidence="1">
    <location>
        <begin position="101"/>
        <end position="118"/>
    </location>
</feature>
<comment type="caution">
    <text evidence="2">The sequence shown here is derived from an EMBL/GenBank/DDBJ whole genome shotgun (WGS) entry which is preliminary data.</text>
</comment>
<name>A0AA40KYC9_9HYME</name>
<protein>
    <submittedName>
        <fullName evidence="2">Uncharacterized protein</fullName>
    </submittedName>
</protein>
<feature type="region of interest" description="Disordered" evidence="1">
    <location>
        <begin position="1"/>
        <end position="122"/>
    </location>
</feature>